<name>D6Z2R2_DESAT</name>
<dbReference type="EMBL" id="CP001940">
    <property type="protein sequence ID" value="ADH85837.1"/>
    <property type="molecule type" value="Genomic_DNA"/>
</dbReference>
<sequence length="383" mass="41951">MNVFITDLATFLPGPPISNQQLDDYLLGADRISTKTRKIILQNNGISTRHYALEPGTGRLTHSNRELTAEAVRALCAQGRCRLDQIACLSCGTASPDQLMPGHASMVHGELGAAPCEINTANGICLSGIMAMKYGAMAVALGLAENAVATGSDLSSSFLRPSFLKPPPNPEAATGTPRHPAFSFEADFLRWMLSDGAGAMLLEKQPAGDGISLRIDWLEIVSQAHHRETCMYAGGVKEEDGSIRGWRQYDHIEEALAQGSFAVKQDARLLNRAVIQALIEESLPPLLAKHDLQPEQVDWFLPHYSSEYFRMPLHDQLAAIDFPIPYEKWFTNLKTKGNTGAASFYIMLAELFASGRLQRGEKIFCFIPESGRFAVGYILLTVV</sequence>
<reference evidence="5" key="1">
    <citation type="submission" date="2010-02" db="EMBL/GenBank/DDBJ databases">
        <title>Complete sequence of Desulfurivibrio alkaliphilus AHT2.</title>
        <authorList>
            <consortium name="US DOE Joint Genome Institute"/>
            <person name="Pitluck S."/>
            <person name="Chertkov O."/>
            <person name="Detter J.C."/>
            <person name="Han C."/>
            <person name="Tapia R."/>
            <person name="Larimer F."/>
            <person name="Land M."/>
            <person name="Hauser L."/>
            <person name="Kyrpides N."/>
            <person name="Mikhailova N."/>
            <person name="Sorokin D.Y."/>
            <person name="Muyzer G."/>
            <person name="Woyke T."/>
        </authorList>
    </citation>
    <scope>NUCLEOTIDE SEQUENCE [LARGE SCALE GENOMIC DNA]</scope>
    <source>
        <strain evidence="5">DSM 19089 / UNIQEM U267 / AHT2</strain>
    </source>
</reference>
<evidence type="ECO:0000256" key="1">
    <source>
        <dbReference type="ARBA" id="ARBA00022679"/>
    </source>
</evidence>
<keyword evidence="5" id="KW-1185">Reference proteome</keyword>
<evidence type="ECO:0000259" key="3">
    <source>
        <dbReference type="Pfam" id="PF08541"/>
    </source>
</evidence>
<dbReference type="Pfam" id="PF08541">
    <property type="entry name" value="ACP_syn_III_C"/>
    <property type="match status" value="1"/>
</dbReference>
<dbReference type="GO" id="GO:0044550">
    <property type="term" value="P:secondary metabolite biosynthetic process"/>
    <property type="evidence" value="ECO:0007669"/>
    <property type="project" value="TreeGrafter"/>
</dbReference>
<dbReference type="InParanoid" id="D6Z2R2"/>
<dbReference type="Proteomes" id="UP000001508">
    <property type="component" value="Chromosome"/>
</dbReference>
<protein>
    <submittedName>
        <fullName evidence="4">3-Oxoacyl-(Acyl-carrier-protein (ACP)) synthase III domain protein</fullName>
    </submittedName>
</protein>
<evidence type="ECO:0000256" key="2">
    <source>
        <dbReference type="ARBA" id="ARBA00023315"/>
    </source>
</evidence>
<dbReference type="RefSeq" id="WP_013163366.1">
    <property type="nucleotide sequence ID" value="NC_014216.1"/>
</dbReference>
<dbReference type="STRING" id="589865.DaAHT2_1139"/>
<dbReference type="SUPFAM" id="SSF53901">
    <property type="entry name" value="Thiolase-like"/>
    <property type="match status" value="1"/>
</dbReference>
<dbReference type="eggNOG" id="COG0332">
    <property type="taxonomic scope" value="Bacteria"/>
</dbReference>
<dbReference type="CDD" id="cd00827">
    <property type="entry name" value="init_cond_enzymes"/>
    <property type="match status" value="1"/>
</dbReference>
<organism evidence="4 5">
    <name type="scientific">Desulfurivibrio alkaliphilus (strain DSM 19089 / UNIQEM U267 / AHT2)</name>
    <dbReference type="NCBI Taxonomy" id="589865"/>
    <lineage>
        <taxon>Bacteria</taxon>
        <taxon>Pseudomonadati</taxon>
        <taxon>Thermodesulfobacteriota</taxon>
        <taxon>Desulfobulbia</taxon>
        <taxon>Desulfobulbales</taxon>
        <taxon>Desulfobulbaceae</taxon>
        <taxon>Desulfurivibrio</taxon>
    </lineage>
</organism>
<keyword evidence="2" id="KW-0012">Acyltransferase</keyword>
<dbReference type="AlphaFoldDB" id="D6Z2R2"/>
<dbReference type="PANTHER" id="PTHR34069">
    <property type="entry name" value="3-OXOACYL-[ACYL-CARRIER-PROTEIN] SYNTHASE 3"/>
    <property type="match status" value="1"/>
</dbReference>
<evidence type="ECO:0000313" key="4">
    <source>
        <dbReference type="EMBL" id="ADH85837.1"/>
    </source>
</evidence>
<evidence type="ECO:0000313" key="5">
    <source>
        <dbReference type="Proteomes" id="UP000001508"/>
    </source>
</evidence>
<accession>D6Z2R2</accession>
<feature type="domain" description="Beta-ketoacyl-[acyl-carrier-protein] synthase III C-terminal" evidence="3">
    <location>
        <begin position="287"/>
        <end position="364"/>
    </location>
</feature>
<dbReference type="NCBIfam" id="NF005293">
    <property type="entry name" value="PRK06816.1"/>
    <property type="match status" value="1"/>
</dbReference>
<dbReference type="InterPro" id="IPR013747">
    <property type="entry name" value="ACP_syn_III_C"/>
</dbReference>
<dbReference type="KEGG" id="dak:DaAHT2_1139"/>
<gene>
    <name evidence="4" type="ordered locus">DaAHT2_1139</name>
</gene>
<dbReference type="OrthoDB" id="2514738at2"/>
<dbReference type="HOGENOM" id="CLU_064081_1_0_7"/>
<dbReference type="InterPro" id="IPR016039">
    <property type="entry name" value="Thiolase-like"/>
</dbReference>
<keyword evidence="1" id="KW-0808">Transferase</keyword>
<dbReference type="GO" id="GO:0016746">
    <property type="term" value="F:acyltransferase activity"/>
    <property type="evidence" value="ECO:0007669"/>
    <property type="project" value="UniProtKB-KW"/>
</dbReference>
<proteinExistence type="predicted"/>
<dbReference type="Gene3D" id="3.40.47.10">
    <property type="match status" value="2"/>
</dbReference>
<dbReference type="PANTHER" id="PTHR34069:SF2">
    <property type="entry name" value="BETA-KETOACYL-[ACYL-CARRIER-PROTEIN] SYNTHASE III"/>
    <property type="match status" value="1"/>
</dbReference>